<dbReference type="InterPro" id="IPR001849">
    <property type="entry name" value="PH_domain"/>
</dbReference>
<sequence>MSDQGKGSASTPTGALAPGSDTYKGWLFKWTNYLKGYQRRWFVLSNGLLSYYRTQAEMAHTCRGTINLATAHIDTEDACNIVLSSGGRTYHLKASTEVERQRWVTALELAKAKAIRMMNDQSDDSGDEEPTTQSDRSEGIQGTLKTLISKLDDLGTCNDLIAKHGAALQRSLSELEALRVPVEGGEKVKGVNERATLFRITSNAMINACRDFLDLAETHSRRWQRALQYEREQRIHLEETIEQLAKQHNSLERAWREAPTLSKGEASDEDEDTEYFDAMEESPAFITVTATENTQHRSVSPCGLYSTLTPPSAFHIHLNGSWQFSLVLLERRSHIPDKPNYSLNLWSIMKNCIGKELSKIPMPVNFNEPLSMLQRLTEDLEYHELLDKAARCESSLEQLCLVAAFSVSSYSTTVHRTAKPFNPLLGETYELDRLEDFGYRSLCEQVSHHPPAASHHVISQRGWTLWQEITIASKFRGKYLSIMPLGAIHLQFHSSGNHYVWRKVTSTVHNIIVGKLWIDQSGDIEIVNHRTKETCQLKFSPYSYFSREVPRKVTGVVSDSGGQAHYILSGTWDDKIESSKIVQSSKGGSGSEGKQKTVYQTLSPKLLWKKYPLPDNAENMYFFSSLALTLNEPEDGVGLTDSRLRPDQRLMEAGRWDEANSEKQRLEEKQRAVRRRREGGQGGERERGREYEGFQPQWFHKRTNAITGETNFVYKGGYWEAKDSQDWNMCTEIF</sequence>
<evidence type="ECO:0000256" key="8">
    <source>
        <dbReference type="SAM" id="Coils"/>
    </source>
</evidence>
<keyword evidence="4" id="KW-0597">Phosphoprotein</keyword>
<dbReference type="SUPFAM" id="SSF50729">
    <property type="entry name" value="PH domain-like"/>
    <property type="match status" value="1"/>
</dbReference>
<evidence type="ECO:0000256" key="7">
    <source>
        <dbReference type="ARBA" id="ARBA00023136"/>
    </source>
</evidence>
<keyword evidence="7" id="KW-0472">Membrane</keyword>
<feature type="compositionally biased region" description="Acidic residues" evidence="9">
    <location>
        <begin position="121"/>
        <end position="130"/>
    </location>
</feature>
<comment type="similarity">
    <text evidence="2">Belongs to the OSBP family.</text>
</comment>
<keyword evidence="5" id="KW-0445">Lipid transport</keyword>
<proteinExistence type="inferred from homology"/>
<dbReference type="PROSITE" id="PS50003">
    <property type="entry name" value="PH_DOMAIN"/>
    <property type="match status" value="1"/>
</dbReference>
<feature type="domain" description="PH" evidence="10">
    <location>
        <begin position="20"/>
        <end position="112"/>
    </location>
</feature>
<feature type="coiled-coil region" evidence="8">
    <location>
        <begin position="227"/>
        <end position="254"/>
    </location>
</feature>
<accession>A0A8C7QM42</accession>
<evidence type="ECO:0000259" key="10">
    <source>
        <dbReference type="PROSITE" id="PS50003"/>
    </source>
</evidence>
<comment type="subcellular location">
    <subcellularLocation>
        <location evidence="1">Membrane</location>
        <topology evidence="1">Peripheral membrane protein</topology>
    </subcellularLocation>
</comment>
<reference evidence="11" key="1">
    <citation type="submission" date="2020-07" db="EMBL/GenBank/DDBJ databases">
        <title>A long reads based de novo assembly of the rainbow trout Arlee double haploid line genome.</title>
        <authorList>
            <person name="Gao G."/>
            <person name="Palti Y."/>
        </authorList>
    </citation>
    <scope>NUCLEOTIDE SEQUENCE [LARGE SCALE GENOMIC DNA]</scope>
</reference>
<dbReference type="AlphaFoldDB" id="A0A8C7QM42"/>
<dbReference type="Ensembl" id="ENSOMYT00000042214.2">
    <property type="protein sequence ID" value="ENSOMYP00000038651.2"/>
    <property type="gene ID" value="ENSOMYG00000008766.2"/>
</dbReference>
<dbReference type="CDD" id="cd13284">
    <property type="entry name" value="PH_OSBP_ORP4"/>
    <property type="match status" value="1"/>
</dbReference>
<dbReference type="Gene3D" id="2.40.160.120">
    <property type="match status" value="1"/>
</dbReference>
<evidence type="ECO:0000313" key="11">
    <source>
        <dbReference type="Ensembl" id="ENSOMYP00000038651.2"/>
    </source>
</evidence>
<evidence type="ECO:0000256" key="2">
    <source>
        <dbReference type="ARBA" id="ARBA00008842"/>
    </source>
</evidence>
<evidence type="ECO:0000256" key="1">
    <source>
        <dbReference type="ARBA" id="ARBA00004170"/>
    </source>
</evidence>
<dbReference type="GeneTree" id="ENSGT00940000157987"/>
<dbReference type="FunFam" id="2.40.160.120:FF:000003">
    <property type="entry name" value="Oxysterol-binding protein"/>
    <property type="match status" value="1"/>
</dbReference>
<evidence type="ECO:0000256" key="6">
    <source>
        <dbReference type="ARBA" id="ARBA00023121"/>
    </source>
</evidence>
<evidence type="ECO:0000256" key="9">
    <source>
        <dbReference type="SAM" id="MobiDB-lite"/>
    </source>
</evidence>
<keyword evidence="12" id="KW-1185">Reference proteome</keyword>
<keyword evidence="8" id="KW-0175">Coiled coil</keyword>
<dbReference type="PANTHER" id="PTHR10972:SF194">
    <property type="entry name" value="OXYSTEROL-BINDING PROTEIN 2"/>
    <property type="match status" value="1"/>
</dbReference>
<reference evidence="11" key="2">
    <citation type="submission" date="2025-08" db="UniProtKB">
        <authorList>
            <consortium name="Ensembl"/>
        </authorList>
    </citation>
    <scope>IDENTIFICATION</scope>
</reference>
<dbReference type="InterPro" id="IPR011993">
    <property type="entry name" value="PH-like_dom_sf"/>
</dbReference>
<dbReference type="Pfam" id="PF00169">
    <property type="entry name" value="PH"/>
    <property type="match status" value="1"/>
</dbReference>
<dbReference type="Pfam" id="PF01237">
    <property type="entry name" value="Oxysterol_BP"/>
    <property type="match status" value="1"/>
</dbReference>
<dbReference type="Gene3D" id="2.30.29.30">
    <property type="entry name" value="Pleckstrin-homology domain (PH domain)/Phosphotyrosine-binding domain (PTB)"/>
    <property type="match status" value="1"/>
</dbReference>
<dbReference type="GO" id="GO:0097038">
    <property type="term" value="C:perinuclear endoplasmic reticulum"/>
    <property type="evidence" value="ECO:0007669"/>
    <property type="project" value="TreeGrafter"/>
</dbReference>
<dbReference type="GO" id="GO:0005829">
    <property type="term" value="C:cytosol"/>
    <property type="evidence" value="ECO:0007669"/>
    <property type="project" value="TreeGrafter"/>
</dbReference>
<dbReference type="SUPFAM" id="SSF144000">
    <property type="entry name" value="Oxysterol-binding protein-like"/>
    <property type="match status" value="1"/>
</dbReference>
<dbReference type="FunFam" id="2.30.29.30:FF:000074">
    <property type="entry name" value="Oxysterol-binding protein"/>
    <property type="match status" value="1"/>
</dbReference>
<organism evidence="11 12">
    <name type="scientific">Oncorhynchus mykiss</name>
    <name type="common">Rainbow trout</name>
    <name type="synonym">Salmo gairdneri</name>
    <dbReference type="NCBI Taxonomy" id="8022"/>
    <lineage>
        <taxon>Eukaryota</taxon>
        <taxon>Metazoa</taxon>
        <taxon>Chordata</taxon>
        <taxon>Craniata</taxon>
        <taxon>Vertebrata</taxon>
        <taxon>Euteleostomi</taxon>
        <taxon>Actinopterygii</taxon>
        <taxon>Neopterygii</taxon>
        <taxon>Teleostei</taxon>
        <taxon>Protacanthopterygii</taxon>
        <taxon>Salmoniformes</taxon>
        <taxon>Salmonidae</taxon>
        <taxon>Salmoninae</taxon>
        <taxon>Oncorhynchus</taxon>
    </lineage>
</organism>
<dbReference type="InterPro" id="IPR000648">
    <property type="entry name" value="Oxysterol-bd"/>
</dbReference>
<feature type="region of interest" description="Disordered" evidence="9">
    <location>
        <begin position="652"/>
        <end position="691"/>
    </location>
</feature>
<protein>
    <submittedName>
        <fullName evidence="11">Oxysterol binding protein 2b</fullName>
    </submittedName>
</protein>
<dbReference type="GO" id="GO:0006869">
    <property type="term" value="P:lipid transport"/>
    <property type="evidence" value="ECO:0007669"/>
    <property type="project" value="UniProtKB-KW"/>
</dbReference>
<evidence type="ECO:0000256" key="5">
    <source>
        <dbReference type="ARBA" id="ARBA00023055"/>
    </source>
</evidence>
<evidence type="ECO:0000256" key="4">
    <source>
        <dbReference type="ARBA" id="ARBA00022553"/>
    </source>
</evidence>
<name>A0A8C7QM42_ONCMY</name>
<dbReference type="Proteomes" id="UP000694395">
    <property type="component" value="Chromosome 6"/>
</dbReference>
<dbReference type="GO" id="GO:0015485">
    <property type="term" value="F:cholesterol binding"/>
    <property type="evidence" value="ECO:0007669"/>
    <property type="project" value="TreeGrafter"/>
</dbReference>
<keyword evidence="3" id="KW-0813">Transport</keyword>
<feature type="compositionally biased region" description="Basic and acidic residues" evidence="9">
    <location>
        <begin position="652"/>
        <end position="671"/>
    </location>
</feature>
<evidence type="ECO:0000313" key="12">
    <source>
        <dbReference type="Proteomes" id="UP000694395"/>
    </source>
</evidence>
<evidence type="ECO:0000256" key="3">
    <source>
        <dbReference type="ARBA" id="ARBA00022448"/>
    </source>
</evidence>
<dbReference type="SMART" id="SM00233">
    <property type="entry name" value="PH"/>
    <property type="match status" value="1"/>
</dbReference>
<dbReference type="GO" id="GO:0005886">
    <property type="term" value="C:plasma membrane"/>
    <property type="evidence" value="ECO:0007669"/>
    <property type="project" value="TreeGrafter"/>
</dbReference>
<dbReference type="PANTHER" id="PTHR10972">
    <property type="entry name" value="OXYSTEROL-BINDING PROTEIN-RELATED"/>
    <property type="match status" value="1"/>
</dbReference>
<keyword evidence="6" id="KW-0446">Lipid-binding</keyword>
<dbReference type="InterPro" id="IPR037239">
    <property type="entry name" value="OSBP_sf"/>
</dbReference>
<feature type="region of interest" description="Disordered" evidence="9">
    <location>
        <begin position="118"/>
        <end position="139"/>
    </location>
</feature>
<reference evidence="11" key="3">
    <citation type="submission" date="2025-09" db="UniProtKB">
        <authorList>
            <consortium name="Ensembl"/>
        </authorList>
    </citation>
    <scope>IDENTIFICATION</scope>
</reference>